<protein>
    <submittedName>
        <fullName evidence="1">Uncharacterized protein</fullName>
    </submittedName>
</protein>
<sequence length="118" mass="13666">MSNMGDSVENISVDDFLEFISEEGKTFLSYTTFQPGQFVENGFLKTLFDKNPQQPVDKAQLLVDMFGESNQEADDEQKQVRDIIVYDILYTWDVEKILGELTICGKTIKLSLKWQHKY</sequence>
<dbReference type="EMBL" id="LLXH01002698">
    <property type="protein sequence ID" value="PKC55284.1"/>
    <property type="molecule type" value="Genomic_DNA"/>
</dbReference>
<proteinExistence type="predicted"/>
<dbReference type="Proteomes" id="UP000232688">
    <property type="component" value="Unassembled WGS sequence"/>
</dbReference>
<evidence type="ECO:0000313" key="2">
    <source>
        <dbReference type="Proteomes" id="UP000232688"/>
    </source>
</evidence>
<name>A0A2N0QW45_9GLOM</name>
<gene>
    <name evidence="1" type="ORF">RhiirA1_475896</name>
</gene>
<comment type="caution">
    <text evidence="1">The sequence shown here is derived from an EMBL/GenBank/DDBJ whole genome shotgun (WGS) entry which is preliminary data.</text>
</comment>
<evidence type="ECO:0000313" key="1">
    <source>
        <dbReference type="EMBL" id="PKC55284.1"/>
    </source>
</evidence>
<accession>A0A2N0QW45</accession>
<dbReference type="AlphaFoldDB" id="A0A2N0QW45"/>
<reference evidence="1 2" key="1">
    <citation type="submission" date="2017-10" db="EMBL/GenBank/DDBJ databases">
        <title>Extensive intraspecific genome diversity in a model arbuscular mycorrhizal fungus.</title>
        <authorList>
            <person name="Chen E.C.H."/>
            <person name="Morin E."/>
            <person name="Baudet D."/>
            <person name="Noel J."/>
            <person name="Ndikumana S."/>
            <person name="Charron P."/>
            <person name="St-Onge C."/>
            <person name="Giorgi J."/>
            <person name="Grigoriev I.V."/>
            <person name="Roux C."/>
            <person name="Martin F.M."/>
            <person name="Corradi N."/>
        </authorList>
    </citation>
    <scope>NUCLEOTIDE SEQUENCE [LARGE SCALE GENOMIC DNA]</scope>
    <source>
        <strain evidence="1 2">A1</strain>
    </source>
</reference>
<dbReference type="VEuPathDB" id="FungiDB:RhiirA1_475896"/>
<reference evidence="1 2" key="2">
    <citation type="submission" date="2017-10" db="EMBL/GenBank/DDBJ databases">
        <title>Genome analyses suggest a sexual origin of heterokaryosis in a supposedly ancient asexual fungus.</title>
        <authorList>
            <person name="Corradi N."/>
            <person name="Sedzielewska K."/>
            <person name="Noel J."/>
            <person name="Charron P."/>
            <person name="Farinelli L."/>
            <person name="Marton T."/>
            <person name="Kruger M."/>
            <person name="Pelin A."/>
            <person name="Brachmann A."/>
            <person name="Corradi N."/>
        </authorList>
    </citation>
    <scope>NUCLEOTIDE SEQUENCE [LARGE SCALE GENOMIC DNA]</scope>
    <source>
        <strain evidence="1 2">A1</strain>
    </source>
</reference>
<organism evidence="1 2">
    <name type="scientific">Rhizophagus irregularis</name>
    <dbReference type="NCBI Taxonomy" id="588596"/>
    <lineage>
        <taxon>Eukaryota</taxon>
        <taxon>Fungi</taxon>
        <taxon>Fungi incertae sedis</taxon>
        <taxon>Mucoromycota</taxon>
        <taxon>Glomeromycotina</taxon>
        <taxon>Glomeromycetes</taxon>
        <taxon>Glomerales</taxon>
        <taxon>Glomeraceae</taxon>
        <taxon>Rhizophagus</taxon>
    </lineage>
</organism>
<dbReference type="VEuPathDB" id="FungiDB:RhiirFUN_018138"/>